<dbReference type="RefSeq" id="WP_007908931.1">
    <property type="nucleotide sequence ID" value="NZ_ADVG01000002.1"/>
</dbReference>
<dbReference type="InParanoid" id="D6TNQ5"/>
<dbReference type="SFLD" id="SFLDG01140">
    <property type="entry name" value="C2.B:_Phosphomannomutase_and_P"/>
    <property type="match status" value="1"/>
</dbReference>
<proteinExistence type="predicted"/>
<dbReference type="AlphaFoldDB" id="D6TNQ5"/>
<sequence length="285" mass="30587">MGTFHLDTTLSSLTSLKLVATDLDGTLLRSDKTISAQTGMVLRRLQATDVALVLISARPPRTLRQIARTYEIGGLALCCNGAILYDLDQDRSLGELALSPQQVQDLVSCLSTALPDLSFAAESGLSVTCEEAFYPFCAHDTAPFPRIVDSATILQAPQIKIMTHHASLTTEELYKAVLPLLDTREYSVTYSGAPFLEIARADVHKGEALATLCAQLEIPAHAVVAFGDMPNDLPLLQWAGLGVAVANAHPLVLQAADAITLSNDEDGVAHLLTSLLSHHYPLHIL</sequence>
<organism evidence="1 2">
    <name type="scientific">Ktedonobacter racemifer DSM 44963</name>
    <dbReference type="NCBI Taxonomy" id="485913"/>
    <lineage>
        <taxon>Bacteria</taxon>
        <taxon>Bacillati</taxon>
        <taxon>Chloroflexota</taxon>
        <taxon>Ktedonobacteria</taxon>
        <taxon>Ktedonobacterales</taxon>
        <taxon>Ktedonobacteraceae</taxon>
        <taxon>Ktedonobacter</taxon>
    </lineage>
</organism>
<dbReference type="InterPro" id="IPR023214">
    <property type="entry name" value="HAD_sf"/>
</dbReference>
<name>D6TNQ5_KTERA</name>
<dbReference type="InterPro" id="IPR000150">
    <property type="entry name" value="Cof"/>
</dbReference>
<comment type="caution">
    <text evidence="1">The sequence shown here is derived from an EMBL/GenBank/DDBJ whole genome shotgun (WGS) entry which is preliminary data.</text>
</comment>
<accession>D6TNQ5</accession>
<dbReference type="GO" id="GO:0016791">
    <property type="term" value="F:phosphatase activity"/>
    <property type="evidence" value="ECO:0007669"/>
    <property type="project" value="UniProtKB-ARBA"/>
</dbReference>
<dbReference type="SUPFAM" id="SSF56784">
    <property type="entry name" value="HAD-like"/>
    <property type="match status" value="1"/>
</dbReference>
<keyword evidence="1" id="KW-0378">Hydrolase</keyword>
<keyword evidence="2" id="KW-1185">Reference proteome</keyword>
<dbReference type="EMBL" id="ADVG01000002">
    <property type="protein sequence ID" value="EFH85441.1"/>
    <property type="molecule type" value="Genomic_DNA"/>
</dbReference>
<dbReference type="STRING" id="485913.Krac_6662"/>
<dbReference type="Proteomes" id="UP000004508">
    <property type="component" value="Unassembled WGS sequence"/>
</dbReference>
<dbReference type="Gene3D" id="3.40.50.1000">
    <property type="entry name" value="HAD superfamily/HAD-like"/>
    <property type="match status" value="1"/>
</dbReference>
<dbReference type="InterPro" id="IPR036412">
    <property type="entry name" value="HAD-like_sf"/>
</dbReference>
<dbReference type="SFLD" id="SFLDS00003">
    <property type="entry name" value="Haloacid_Dehalogenase"/>
    <property type="match status" value="1"/>
</dbReference>
<dbReference type="GO" id="GO:0000287">
    <property type="term" value="F:magnesium ion binding"/>
    <property type="evidence" value="ECO:0007669"/>
    <property type="project" value="TreeGrafter"/>
</dbReference>
<dbReference type="InterPro" id="IPR006379">
    <property type="entry name" value="HAD-SF_hydro_IIB"/>
</dbReference>
<evidence type="ECO:0000313" key="1">
    <source>
        <dbReference type="EMBL" id="EFH85441.1"/>
    </source>
</evidence>
<dbReference type="PANTHER" id="PTHR10000">
    <property type="entry name" value="PHOSPHOSERINE PHOSPHATASE"/>
    <property type="match status" value="1"/>
</dbReference>
<reference evidence="1 2" key="1">
    <citation type="journal article" date="2011" name="Stand. Genomic Sci.">
        <title>Non-contiguous finished genome sequence and contextual data of the filamentous soil bacterium Ktedonobacter racemifer type strain (SOSP1-21).</title>
        <authorList>
            <person name="Chang Y.J."/>
            <person name="Land M."/>
            <person name="Hauser L."/>
            <person name="Chertkov O."/>
            <person name="Del Rio T.G."/>
            <person name="Nolan M."/>
            <person name="Copeland A."/>
            <person name="Tice H."/>
            <person name="Cheng J.F."/>
            <person name="Lucas S."/>
            <person name="Han C."/>
            <person name="Goodwin L."/>
            <person name="Pitluck S."/>
            <person name="Ivanova N."/>
            <person name="Ovchinikova G."/>
            <person name="Pati A."/>
            <person name="Chen A."/>
            <person name="Palaniappan K."/>
            <person name="Mavromatis K."/>
            <person name="Liolios K."/>
            <person name="Brettin T."/>
            <person name="Fiebig A."/>
            <person name="Rohde M."/>
            <person name="Abt B."/>
            <person name="Goker M."/>
            <person name="Detter J.C."/>
            <person name="Woyke T."/>
            <person name="Bristow J."/>
            <person name="Eisen J.A."/>
            <person name="Markowitz V."/>
            <person name="Hugenholtz P."/>
            <person name="Kyrpides N.C."/>
            <person name="Klenk H.P."/>
            <person name="Lapidus A."/>
        </authorList>
    </citation>
    <scope>NUCLEOTIDE SEQUENCE [LARGE SCALE GENOMIC DNA]</scope>
    <source>
        <strain evidence="2">DSM 44963</strain>
    </source>
</reference>
<dbReference type="NCBIfam" id="TIGR00099">
    <property type="entry name" value="Cof-subfamily"/>
    <property type="match status" value="1"/>
</dbReference>
<dbReference type="eggNOG" id="COG0561">
    <property type="taxonomic scope" value="Bacteria"/>
</dbReference>
<evidence type="ECO:0000313" key="2">
    <source>
        <dbReference type="Proteomes" id="UP000004508"/>
    </source>
</evidence>
<dbReference type="Gene3D" id="3.30.1240.10">
    <property type="match status" value="1"/>
</dbReference>
<dbReference type="Pfam" id="PF08282">
    <property type="entry name" value="Hydrolase_3"/>
    <property type="match status" value="1"/>
</dbReference>
<dbReference type="NCBIfam" id="TIGR01484">
    <property type="entry name" value="HAD-SF-IIB"/>
    <property type="match status" value="1"/>
</dbReference>
<dbReference type="CDD" id="cd07516">
    <property type="entry name" value="HAD_Pase"/>
    <property type="match status" value="1"/>
</dbReference>
<gene>
    <name evidence="1" type="ORF">Krac_6662</name>
</gene>
<protein>
    <submittedName>
        <fullName evidence="1">Cof-like hydrolase</fullName>
    </submittedName>
</protein>
<dbReference type="PANTHER" id="PTHR10000:SF8">
    <property type="entry name" value="HAD SUPERFAMILY HYDROLASE-LIKE, TYPE 3"/>
    <property type="match status" value="1"/>
</dbReference>
<dbReference type="OrthoDB" id="9790031at2"/>
<dbReference type="GO" id="GO:0005829">
    <property type="term" value="C:cytosol"/>
    <property type="evidence" value="ECO:0007669"/>
    <property type="project" value="TreeGrafter"/>
</dbReference>